<keyword evidence="1" id="KW-0285">Flavoprotein</keyword>
<dbReference type="Proteomes" id="UP000315215">
    <property type="component" value="Chromosome"/>
</dbReference>
<name>A0A516KF39_9BACI</name>
<dbReference type="PANTHER" id="PTHR43408">
    <property type="entry name" value="FMN REDUCTASE (NADPH)"/>
    <property type="match status" value="1"/>
</dbReference>
<evidence type="ECO:0000259" key="4">
    <source>
        <dbReference type="Pfam" id="PF03358"/>
    </source>
</evidence>
<dbReference type="EC" id="1.5.1.38" evidence="5"/>
<gene>
    <name evidence="5" type="primary">ssuE</name>
    <name evidence="5" type="ORF">FN924_07010</name>
</gene>
<dbReference type="PANTHER" id="PTHR43408:SF1">
    <property type="entry name" value="FMN REDUCTASE (NADPH)"/>
    <property type="match status" value="1"/>
</dbReference>
<sequence>MSDIVVLSGSPSEQSRTDIVLRYLGHLLEKEKLSVSHISVRDIPQEVLFLGQHESPVIQDITALILQAKGVIIGSPVYKSAYSGVLKALIDLLPQDVLQDTPVLPLMTGGSAAHLLAIEYTLKPLLANLKGQNLKGVYLLDNQISKELLEQPIIDVEILERTRKQLYYFIQTVQKQRTAVFR</sequence>
<dbReference type="SUPFAM" id="SSF52218">
    <property type="entry name" value="Flavoproteins"/>
    <property type="match status" value="1"/>
</dbReference>
<feature type="domain" description="NADPH-dependent FMN reductase-like" evidence="4">
    <location>
        <begin position="4"/>
        <end position="141"/>
    </location>
</feature>
<dbReference type="InterPro" id="IPR020048">
    <property type="entry name" value="NADPH-dep_FMN_reduc_SsuE"/>
</dbReference>
<dbReference type="RefSeq" id="WP_143893018.1">
    <property type="nucleotide sequence ID" value="NZ_CP041666.1"/>
</dbReference>
<organism evidence="5 6">
    <name type="scientific">Radiobacillus deserti</name>
    <dbReference type="NCBI Taxonomy" id="2594883"/>
    <lineage>
        <taxon>Bacteria</taxon>
        <taxon>Bacillati</taxon>
        <taxon>Bacillota</taxon>
        <taxon>Bacilli</taxon>
        <taxon>Bacillales</taxon>
        <taxon>Bacillaceae</taxon>
        <taxon>Radiobacillus</taxon>
    </lineage>
</organism>
<accession>A0A516KF39</accession>
<dbReference type="InterPro" id="IPR029039">
    <property type="entry name" value="Flavoprotein-like_sf"/>
</dbReference>
<dbReference type="GO" id="GO:0046306">
    <property type="term" value="P:alkanesulfonate catabolic process"/>
    <property type="evidence" value="ECO:0007669"/>
    <property type="project" value="InterPro"/>
</dbReference>
<dbReference type="AlphaFoldDB" id="A0A516KF39"/>
<protein>
    <submittedName>
        <fullName evidence="5">NADPH-dependent FMN reductase</fullName>
        <ecNumber evidence="5">1.5.1.38</ecNumber>
    </submittedName>
</protein>
<dbReference type="KEGG" id="aqt:FN924_07010"/>
<dbReference type="InterPro" id="IPR005025">
    <property type="entry name" value="FMN_Rdtase-like_dom"/>
</dbReference>
<evidence type="ECO:0000313" key="6">
    <source>
        <dbReference type="Proteomes" id="UP000315215"/>
    </source>
</evidence>
<evidence type="ECO:0000256" key="1">
    <source>
        <dbReference type="ARBA" id="ARBA00022630"/>
    </source>
</evidence>
<keyword evidence="2" id="KW-0288">FMN</keyword>
<dbReference type="EMBL" id="CP041666">
    <property type="protein sequence ID" value="QDP39936.1"/>
    <property type="molecule type" value="Genomic_DNA"/>
</dbReference>
<reference evidence="5 6" key="1">
    <citation type="submission" date="2019-07" db="EMBL/GenBank/DDBJ databases">
        <authorList>
            <person name="Li J."/>
        </authorList>
    </citation>
    <scope>NUCLEOTIDE SEQUENCE [LARGE SCALE GENOMIC DNA]</scope>
    <source>
        <strain evidence="5 6">TKL69</strain>
    </source>
</reference>
<evidence type="ECO:0000256" key="3">
    <source>
        <dbReference type="ARBA" id="ARBA00023002"/>
    </source>
</evidence>
<proteinExistence type="predicted"/>
<dbReference type="Pfam" id="PF03358">
    <property type="entry name" value="FMN_red"/>
    <property type="match status" value="1"/>
</dbReference>
<evidence type="ECO:0000313" key="5">
    <source>
        <dbReference type="EMBL" id="QDP39936.1"/>
    </source>
</evidence>
<keyword evidence="6" id="KW-1185">Reference proteome</keyword>
<dbReference type="InterPro" id="IPR051814">
    <property type="entry name" value="NAD(P)H-dep_FMN_reductase"/>
</dbReference>
<dbReference type="NCBIfam" id="TIGR03567">
    <property type="entry name" value="FMN_reduc_SsuE"/>
    <property type="match status" value="1"/>
</dbReference>
<evidence type="ECO:0000256" key="2">
    <source>
        <dbReference type="ARBA" id="ARBA00022643"/>
    </source>
</evidence>
<dbReference type="Gene3D" id="3.40.50.360">
    <property type="match status" value="1"/>
</dbReference>
<keyword evidence="3 5" id="KW-0560">Oxidoreductase</keyword>
<dbReference type="OrthoDB" id="1643408at2"/>
<dbReference type="GO" id="GO:0052873">
    <property type="term" value="F:FMN reductase (NADPH) activity"/>
    <property type="evidence" value="ECO:0007669"/>
    <property type="project" value="UniProtKB-EC"/>
</dbReference>